<dbReference type="AlphaFoldDB" id="A0AAN7BPQ0"/>
<dbReference type="PROSITE" id="PS51292">
    <property type="entry name" value="ZF_RING_CH"/>
    <property type="match status" value="1"/>
</dbReference>
<proteinExistence type="predicted"/>
<evidence type="ECO:0000256" key="8">
    <source>
        <dbReference type="PROSITE-ProRule" id="PRU00175"/>
    </source>
</evidence>
<protein>
    <submittedName>
        <fullName evidence="13">E3 ubiquitin-protein ligase MARCH5</fullName>
    </submittedName>
</protein>
<evidence type="ECO:0000256" key="10">
    <source>
        <dbReference type="SAM" id="Phobius"/>
    </source>
</evidence>
<keyword evidence="5" id="KW-0862">Zinc</keyword>
<dbReference type="GO" id="GO:0016020">
    <property type="term" value="C:membrane"/>
    <property type="evidence" value="ECO:0007669"/>
    <property type="project" value="UniProtKB-SubCell"/>
</dbReference>
<keyword evidence="14" id="KW-1185">Reference proteome</keyword>
<feature type="domain" description="RING-CH-type" evidence="12">
    <location>
        <begin position="6"/>
        <end position="77"/>
    </location>
</feature>
<evidence type="ECO:0000256" key="3">
    <source>
        <dbReference type="ARBA" id="ARBA00022723"/>
    </source>
</evidence>
<organism evidence="13 14">
    <name type="scientific">Podospora fimiseda</name>
    <dbReference type="NCBI Taxonomy" id="252190"/>
    <lineage>
        <taxon>Eukaryota</taxon>
        <taxon>Fungi</taxon>
        <taxon>Dikarya</taxon>
        <taxon>Ascomycota</taxon>
        <taxon>Pezizomycotina</taxon>
        <taxon>Sordariomycetes</taxon>
        <taxon>Sordariomycetidae</taxon>
        <taxon>Sordariales</taxon>
        <taxon>Podosporaceae</taxon>
        <taxon>Podospora</taxon>
    </lineage>
</organism>
<evidence type="ECO:0000313" key="13">
    <source>
        <dbReference type="EMBL" id="KAK4227167.1"/>
    </source>
</evidence>
<sequence>MATTSTTPADEKKCWICLSTESETPDKTWSKPCRCSLDVHESCMLEWIALEEGKSNRANARSGGIKCPQCKTSVYVDEPYDGIIAIRNRWLRIYHKASPWILIAATGAGSIAGWAAYGSAASLLFVGPRAFQQWLGPMPGALNQAAKLSLVGPGLVLLRVCGDVGLIVSLPISTTVGGIFIAHENYPTWPPTIGWTITALPFVQLGYYIVYSEIFGKFERRLNTVLRKGRLPIDERQQQALPAPNDNNNNNNNNNNNGPQAPAQEEEEQGSIWDSVLTLGREVANLFEEAEEDGGQNNQEAAGMAGGGGGDAEVVLELQLNLDNIGGEGDGDGEGGGNDGNDAAMGINQNGQHQQQQQVVAQNQARRNDAYEPSYFRQLFSHIVTSLLLPAFSYGMGEVIRIVVPKIFRGRSTSSVGLLQERWGRNFAGGCLFIVLKDAVSLYLKYRRVQVKLNRKVRNV</sequence>
<evidence type="ECO:0000256" key="4">
    <source>
        <dbReference type="ARBA" id="ARBA00022771"/>
    </source>
</evidence>
<accession>A0AAN7BPQ0</accession>
<evidence type="ECO:0000256" key="2">
    <source>
        <dbReference type="ARBA" id="ARBA00022692"/>
    </source>
</evidence>
<reference evidence="13" key="1">
    <citation type="journal article" date="2023" name="Mol. Phylogenet. Evol.">
        <title>Genome-scale phylogeny and comparative genomics of the fungal order Sordariales.</title>
        <authorList>
            <person name="Hensen N."/>
            <person name="Bonometti L."/>
            <person name="Westerberg I."/>
            <person name="Brannstrom I.O."/>
            <person name="Guillou S."/>
            <person name="Cros-Aarteil S."/>
            <person name="Calhoun S."/>
            <person name="Haridas S."/>
            <person name="Kuo A."/>
            <person name="Mondo S."/>
            <person name="Pangilinan J."/>
            <person name="Riley R."/>
            <person name="LaButti K."/>
            <person name="Andreopoulos B."/>
            <person name="Lipzen A."/>
            <person name="Chen C."/>
            <person name="Yan M."/>
            <person name="Daum C."/>
            <person name="Ng V."/>
            <person name="Clum A."/>
            <person name="Steindorff A."/>
            <person name="Ohm R.A."/>
            <person name="Martin F."/>
            <person name="Silar P."/>
            <person name="Natvig D.O."/>
            <person name="Lalanne C."/>
            <person name="Gautier V."/>
            <person name="Ament-Velasquez S.L."/>
            <person name="Kruys A."/>
            <person name="Hutchinson M.I."/>
            <person name="Powell A.J."/>
            <person name="Barry K."/>
            <person name="Miller A.N."/>
            <person name="Grigoriev I.V."/>
            <person name="Debuchy R."/>
            <person name="Gladieux P."/>
            <person name="Hiltunen Thoren M."/>
            <person name="Johannesson H."/>
        </authorList>
    </citation>
    <scope>NUCLEOTIDE SEQUENCE</scope>
    <source>
        <strain evidence="13">CBS 990.96</strain>
    </source>
</reference>
<feature type="compositionally biased region" description="Low complexity" evidence="9">
    <location>
        <begin position="340"/>
        <end position="364"/>
    </location>
</feature>
<reference evidence="13" key="2">
    <citation type="submission" date="2023-05" db="EMBL/GenBank/DDBJ databases">
        <authorList>
            <consortium name="Lawrence Berkeley National Laboratory"/>
            <person name="Steindorff A."/>
            <person name="Hensen N."/>
            <person name="Bonometti L."/>
            <person name="Westerberg I."/>
            <person name="Brannstrom I.O."/>
            <person name="Guillou S."/>
            <person name="Cros-Aarteil S."/>
            <person name="Calhoun S."/>
            <person name="Haridas S."/>
            <person name="Kuo A."/>
            <person name="Mondo S."/>
            <person name="Pangilinan J."/>
            <person name="Riley R."/>
            <person name="Labutti K."/>
            <person name="Andreopoulos B."/>
            <person name="Lipzen A."/>
            <person name="Chen C."/>
            <person name="Yanf M."/>
            <person name="Daum C."/>
            <person name="Ng V."/>
            <person name="Clum A."/>
            <person name="Ohm R."/>
            <person name="Martin F."/>
            <person name="Silar P."/>
            <person name="Natvig D."/>
            <person name="Lalanne C."/>
            <person name="Gautier V."/>
            <person name="Ament-Velasquez S.L."/>
            <person name="Kruys A."/>
            <person name="Hutchinson M.I."/>
            <person name="Powell A.J."/>
            <person name="Barry K."/>
            <person name="Miller A.N."/>
            <person name="Grigoriev I.V."/>
            <person name="Debuchy R."/>
            <person name="Gladieux P."/>
            <person name="Thoren M.H."/>
            <person name="Johannesson H."/>
        </authorList>
    </citation>
    <scope>NUCLEOTIDE SEQUENCE</scope>
    <source>
        <strain evidence="13">CBS 990.96</strain>
    </source>
</reference>
<comment type="caution">
    <text evidence="13">The sequence shown here is derived from an EMBL/GenBank/DDBJ whole genome shotgun (WGS) entry which is preliminary data.</text>
</comment>
<feature type="domain" description="RING-type" evidence="11">
    <location>
        <begin position="14"/>
        <end position="71"/>
    </location>
</feature>
<name>A0AAN7BPQ0_9PEZI</name>
<evidence type="ECO:0000256" key="5">
    <source>
        <dbReference type="ARBA" id="ARBA00022833"/>
    </source>
</evidence>
<keyword evidence="7 10" id="KW-0472">Membrane</keyword>
<evidence type="ECO:0000259" key="11">
    <source>
        <dbReference type="PROSITE" id="PS50089"/>
    </source>
</evidence>
<feature type="region of interest" description="Disordered" evidence="9">
    <location>
        <begin position="323"/>
        <end position="364"/>
    </location>
</feature>
<keyword evidence="6 10" id="KW-1133">Transmembrane helix</keyword>
<evidence type="ECO:0000256" key="6">
    <source>
        <dbReference type="ARBA" id="ARBA00022989"/>
    </source>
</evidence>
<dbReference type="GO" id="GO:0008270">
    <property type="term" value="F:zinc ion binding"/>
    <property type="evidence" value="ECO:0007669"/>
    <property type="project" value="UniProtKB-KW"/>
</dbReference>
<evidence type="ECO:0000256" key="9">
    <source>
        <dbReference type="SAM" id="MobiDB-lite"/>
    </source>
</evidence>
<feature type="region of interest" description="Disordered" evidence="9">
    <location>
        <begin position="233"/>
        <end position="271"/>
    </location>
</feature>
<evidence type="ECO:0000256" key="1">
    <source>
        <dbReference type="ARBA" id="ARBA00004141"/>
    </source>
</evidence>
<dbReference type="PROSITE" id="PS50089">
    <property type="entry name" value="ZF_RING_2"/>
    <property type="match status" value="1"/>
</dbReference>
<dbReference type="InterPro" id="IPR011016">
    <property type="entry name" value="Znf_RING-CH"/>
</dbReference>
<dbReference type="PANTHER" id="PTHR46283">
    <property type="entry name" value="E3 UBIQUITIN-PROTEIN LIGASE MARCH5"/>
    <property type="match status" value="1"/>
</dbReference>
<dbReference type="Proteomes" id="UP001301958">
    <property type="component" value="Unassembled WGS sequence"/>
</dbReference>
<dbReference type="SUPFAM" id="SSF57850">
    <property type="entry name" value="RING/U-box"/>
    <property type="match status" value="1"/>
</dbReference>
<keyword evidence="4 8" id="KW-0863">Zinc-finger</keyword>
<dbReference type="EMBL" id="MU865335">
    <property type="protein sequence ID" value="KAK4227167.1"/>
    <property type="molecule type" value="Genomic_DNA"/>
</dbReference>
<dbReference type="InterPro" id="IPR013083">
    <property type="entry name" value="Znf_RING/FYVE/PHD"/>
</dbReference>
<dbReference type="Pfam" id="PF12906">
    <property type="entry name" value="RINGv"/>
    <property type="match status" value="1"/>
</dbReference>
<feature type="compositionally biased region" description="Low complexity" evidence="9">
    <location>
        <begin position="245"/>
        <end position="263"/>
    </location>
</feature>
<comment type="subcellular location">
    <subcellularLocation>
        <location evidence="1">Membrane</location>
        <topology evidence="1">Multi-pass membrane protein</topology>
    </subcellularLocation>
</comment>
<feature type="transmembrane region" description="Helical" evidence="10">
    <location>
        <begin position="192"/>
        <end position="211"/>
    </location>
</feature>
<keyword evidence="3" id="KW-0479">Metal-binding</keyword>
<evidence type="ECO:0000256" key="7">
    <source>
        <dbReference type="ARBA" id="ARBA00023136"/>
    </source>
</evidence>
<evidence type="ECO:0000313" key="14">
    <source>
        <dbReference type="Proteomes" id="UP001301958"/>
    </source>
</evidence>
<keyword evidence="2 10" id="KW-0812">Transmembrane</keyword>
<evidence type="ECO:0000259" key="12">
    <source>
        <dbReference type="PROSITE" id="PS51292"/>
    </source>
</evidence>
<feature type="transmembrane region" description="Helical" evidence="10">
    <location>
        <begin position="100"/>
        <end position="127"/>
    </location>
</feature>
<dbReference type="Gene3D" id="3.30.40.10">
    <property type="entry name" value="Zinc/RING finger domain, C3HC4 (zinc finger)"/>
    <property type="match status" value="1"/>
</dbReference>
<dbReference type="SMART" id="SM00744">
    <property type="entry name" value="RINGv"/>
    <property type="match status" value="1"/>
</dbReference>
<dbReference type="InterPro" id="IPR001841">
    <property type="entry name" value="Znf_RING"/>
</dbReference>
<gene>
    <name evidence="13" type="ORF">QBC38DRAFT_391684</name>
</gene>